<dbReference type="GO" id="GO:0000049">
    <property type="term" value="F:tRNA binding"/>
    <property type="evidence" value="ECO:0007669"/>
    <property type="project" value="TreeGrafter"/>
</dbReference>
<comment type="cofactor">
    <cofactor evidence="12 13">
        <name>Mg(2+)</name>
        <dbReference type="ChEBI" id="CHEBI:18420"/>
    </cofactor>
    <text evidence="12 13">Binds 3 Mg(2+) ions per subunit.</text>
</comment>
<dbReference type="SUPFAM" id="SSF50249">
    <property type="entry name" value="Nucleic acid-binding proteins"/>
    <property type="match status" value="1"/>
</dbReference>
<dbReference type="Gene3D" id="2.40.50.140">
    <property type="entry name" value="Nucleic acid-binding proteins"/>
    <property type="match status" value="1"/>
</dbReference>
<keyword evidence="10 12" id="KW-0030">Aminoacyl-tRNA synthetase</keyword>
<evidence type="ECO:0000256" key="9">
    <source>
        <dbReference type="ARBA" id="ARBA00022917"/>
    </source>
</evidence>
<sequence length="570" mass="64886">MQLSEQEVLRRQKREELYKLGIDPYPAESFEVNVTTSDIRKNYERNKTDYKTVSIAGRLMGFRIMGSASFAELQDSSGRIQLYFRRDDLCPGEDKTLYNTVFKKLLDIGDIIGVKGFVFTTETGEISIHVQEFKILNKSLRPLPVVKRDESGNVFDGFTDPELRYRQRYVDLIVNPEVKDVFVKRAKMITTMRRIFDDRGWLEVETPILQSIHGGAAARPFKTHHNTLDMPLYLRIANELYLKRLIVGGFDGVYEFGKMFRNEGMDRTHNPEYTALEFYVAYKDYEWMMAITEEILEKVAVATNGGTKVTVGENEIEFQGPYTRLTISEAIQKYTGIDVDASTEAELRTAARNRGIEVDDSMAKGKLIDELFGEAVEGHLIQPTFIIDYPLEMSPLTKKHRSKPGLVERFELFINGKEVANAYSELNDPIDQRERFEEQLKLAARGDEEAMALDEDFIRALEYGMPPTAGIGFGIDRLTMLMTNNASIQEVLFFPQMRPEKKVEVSTEADYVAAGIPAEWVPAIQKMGFLTVDALKGANANKVFNDLGGLRKKLKIEAKMPSLDEVKAWV</sequence>
<dbReference type="GO" id="GO:0000287">
    <property type="term" value="F:magnesium ion binding"/>
    <property type="evidence" value="ECO:0007669"/>
    <property type="project" value="UniProtKB-UniRule"/>
</dbReference>
<dbReference type="AlphaFoldDB" id="A0A1G9LIY4"/>
<dbReference type="EMBL" id="FNGS01000002">
    <property type="protein sequence ID" value="SDL61881.1"/>
    <property type="molecule type" value="Genomic_DNA"/>
</dbReference>
<evidence type="ECO:0000256" key="1">
    <source>
        <dbReference type="ARBA" id="ARBA00004496"/>
    </source>
</evidence>
<protein>
    <recommendedName>
        <fullName evidence="12">Lysine--tRNA ligase</fullName>
        <ecNumber evidence="12">6.1.1.6</ecNumber>
    </recommendedName>
    <alternativeName>
        <fullName evidence="12">Lysyl-tRNA synthetase</fullName>
        <shortName evidence="12">LysRS</shortName>
    </alternativeName>
</protein>
<feature type="binding site" evidence="12">
    <location>
        <position position="418"/>
    </location>
    <ligand>
        <name>Mg(2+)</name>
        <dbReference type="ChEBI" id="CHEBI:18420"/>
        <label>1</label>
    </ligand>
</feature>
<evidence type="ECO:0000256" key="8">
    <source>
        <dbReference type="ARBA" id="ARBA00022842"/>
    </source>
</evidence>
<dbReference type="RefSeq" id="WP_093199599.1">
    <property type="nucleotide sequence ID" value="NZ_FNGS01000002.1"/>
</dbReference>
<dbReference type="PRINTS" id="PR00982">
    <property type="entry name" value="TRNASYNTHLYS"/>
</dbReference>
<keyword evidence="16" id="KW-1185">Reference proteome</keyword>
<dbReference type="NCBIfam" id="TIGR00499">
    <property type="entry name" value="lysS_bact"/>
    <property type="match status" value="1"/>
</dbReference>
<dbReference type="PANTHER" id="PTHR42918">
    <property type="entry name" value="LYSYL-TRNA SYNTHETASE"/>
    <property type="match status" value="1"/>
</dbReference>
<reference evidence="15 16" key="1">
    <citation type="submission" date="2016-10" db="EMBL/GenBank/DDBJ databases">
        <authorList>
            <person name="de Groot N.N."/>
        </authorList>
    </citation>
    <scope>NUCLEOTIDE SEQUENCE [LARGE SCALE GENOMIC DNA]</scope>
    <source>
        <strain evidence="15 16">DSM 21668</strain>
    </source>
</reference>
<dbReference type="InterPro" id="IPR018149">
    <property type="entry name" value="Lys-tRNA-synth_II_C"/>
</dbReference>
<dbReference type="InterPro" id="IPR004364">
    <property type="entry name" value="Aa-tRNA-synt_II"/>
</dbReference>
<dbReference type="InterPro" id="IPR045864">
    <property type="entry name" value="aa-tRNA-synth_II/BPL/LPL"/>
</dbReference>
<dbReference type="GO" id="GO:0005829">
    <property type="term" value="C:cytosol"/>
    <property type="evidence" value="ECO:0007669"/>
    <property type="project" value="TreeGrafter"/>
</dbReference>
<dbReference type="EC" id="6.1.1.6" evidence="12"/>
<dbReference type="OrthoDB" id="9801152at2"/>
<evidence type="ECO:0000256" key="10">
    <source>
        <dbReference type="ARBA" id="ARBA00023146"/>
    </source>
</evidence>
<dbReference type="Gene3D" id="3.30.930.10">
    <property type="entry name" value="Bira Bifunctional Protein, Domain 2"/>
    <property type="match status" value="1"/>
</dbReference>
<feature type="domain" description="Aminoacyl-transfer RNA synthetases class-II family profile" evidence="14">
    <location>
        <begin position="185"/>
        <end position="499"/>
    </location>
</feature>
<dbReference type="GO" id="GO:0006430">
    <property type="term" value="P:lysyl-tRNA aminoacylation"/>
    <property type="evidence" value="ECO:0007669"/>
    <property type="project" value="UniProtKB-UniRule"/>
</dbReference>
<dbReference type="NCBIfam" id="NF001756">
    <property type="entry name" value="PRK00484.1"/>
    <property type="match status" value="1"/>
</dbReference>
<name>A0A1G9LIY4_9BACT</name>
<keyword evidence="4 12" id="KW-0436">Ligase</keyword>
<dbReference type="STRING" id="563176.SAMN04488090_1439"/>
<keyword evidence="7 12" id="KW-0067">ATP-binding</keyword>
<evidence type="ECO:0000256" key="2">
    <source>
        <dbReference type="ARBA" id="ARBA00008226"/>
    </source>
</evidence>
<comment type="catalytic activity">
    <reaction evidence="11 12 13">
        <text>tRNA(Lys) + L-lysine + ATP = L-lysyl-tRNA(Lys) + AMP + diphosphate</text>
        <dbReference type="Rhea" id="RHEA:20792"/>
        <dbReference type="Rhea" id="RHEA-COMP:9696"/>
        <dbReference type="Rhea" id="RHEA-COMP:9697"/>
        <dbReference type="ChEBI" id="CHEBI:30616"/>
        <dbReference type="ChEBI" id="CHEBI:32551"/>
        <dbReference type="ChEBI" id="CHEBI:33019"/>
        <dbReference type="ChEBI" id="CHEBI:78442"/>
        <dbReference type="ChEBI" id="CHEBI:78529"/>
        <dbReference type="ChEBI" id="CHEBI:456215"/>
        <dbReference type="EC" id="6.1.1.6"/>
    </reaction>
</comment>
<evidence type="ECO:0000256" key="11">
    <source>
        <dbReference type="ARBA" id="ARBA00048573"/>
    </source>
</evidence>
<evidence type="ECO:0000256" key="5">
    <source>
        <dbReference type="ARBA" id="ARBA00022723"/>
    </source>
</evidence>
<dbReference type="FunFam" id="2.40.50.140:FF:000024">
    <property type="entry name" value="Lysine--tRNA ligase"/>
    <property type="match status" value="1"/>
</dbReference>
<dbReference type="PROSITE" id="PS50862">
    <property type="entry name" value="AA_TRNA_LIGASE_II"/>
    <property type="match status" value="1"/>
</dbReference>
<feature type="binding site" evidence="12">
    <location>
        <position position="418"/>
    </location>
    <ligand>
        <name>Mg(2+)</name>
        <dbReference type="ChEBI" id="CHEBI:18420"/>
        <label>2</label>
    </ligand>
</feature>
<comment type="subcellular location">
    <subcellularLocation>
        <location evidence="1 12">Cytoplasm</location>
    </subcellularLocation>
</comment>
<dbReference type="InterPro" id="IPR006195">
    <property type="entry name" value="aa-tRNA-synth_II"/>
</dbReference>
<dbReference type="CDD" id="cd04322">
    <property type="entry name" value="LysRS_N"/>
    <property type="match status" value="1"/>
</dbReference>
<dbReference type="Proteomes" id="UP000198901">
    <property type="component" value="Unassembled WGS sequence"/>
</dbReference>
<dbReference type="CDD" id="cd00775">
    <property type="entry name" value="LysRS_core"/>
    <property type="match status" value="1"/>
</dbReference>
<dbReference type="Pfam" id="PF01336">
    <property type="entry name" value="tRNA_anti-codon"/>
    <property type="match status" value="1"/>
</dbReference>
<dbReference type="SUPFAM" id="SSF55681">
    <property type="entry name" value="Class II aaRS and biotin synthetases"/>
    <property type="match status" value="1"/>
</dbReference>
<evidence type="ECO:0000256" key="12">
    <source>
        <dbReference type="HAMAP-Rule" id="MF_00252"/>
    </source>
</evidence>
<dbReference type="InterPro" id="IPR004365">
    <property type="entry name" value="NA-bd_OB_tRNA"/>
</dbReference>
<dbReference type="FunFam" id="3.30.930.10:FF:000238">
    <property type="entry name" value="Lysine--tRNA ligase"/>
    <property type="match status" value="1"/>
</dbReference>
<dbReference type="HAMAP" id="MF_00252">
    <property type="entry name" value="Lys_tRNA_synth_class2"/>
    <property type="match status" value="1"/>
</dbReference>
<evidence type="ECO:0000256" key="7">
    <source>
        <dbReference type="ARBA" id="ARBA00022840"/>
    </source>
</evidence>
<evidence type="ECO:0000313" key="15">
    <source>
        <dbReference type="EMBL" id="SDL61881.1"/>
    </source>
</evidence>
<dbReference type="InterPro" id="IPR044136">
    <property type="entry name" value="Lys-tRNA-ligase_II_N"/>
</dbReference>
<dbReference type="GO" id="GO:0004824">
    <property type="term" value="F:lysine-tRNA ligase activity"/>
    <property type="evidence" value="ECO:0007669"/>
    <property type="project" value="UniProtKB-UniRule"/>
</dbReference>
<evidence type="ECO:0000256" key="6">
    <source>
        <dbReference type="ARBA" id="ARBA00022741"/>
    </source>
</evidence>
<comment type="similarity">
    <text evidence="2 12">Belongs to the class-II aminoacyl-tRNA synthetase family.</text>
</comment>
<gene>
    <name evidence="12" type="primary">lysS</name>
    <name evidence="15" type="ORF">SAMN04488090_1439</name>
</gene>
<keyword evidence="9 12" id="KW-0648">Protein biosynthesis</keyword>
<evidence type="ECO:0000259" key="14">
    <source>
        <dbReference type="PROSITE" id="PS50862"/>
    </source>
</evidence>
<dbReference type="GO" id="GO:0005524">
    <property type="term" value="F:ATP binding"/>
    <property type="evidence" value="ECO:0007669"/>
    <property type="project" value="UniProtKB-UniRule"/>
</dbReference>
<dbReference type="Pfam" id="PF00152">
    <property type="entry name" value="tRNA-synt_2"/>
    <property type="match status" value="1"/>
</dbReference>
<feature type="binding site" evidence="12">
    <location>
        <position position="411"/>
    </location>
    <ligand>
        <name>Mg(2+)</name>
        <dbReference type="ChEBI" id="CHEBI:18420"/>
        <label>1</label>
    </ligand>
</feature>
<dbReference type="InterPro" id="IPR002313">
    <property type="entry name" value="Lys-tRNA-ligase_II"/>
</dbReference>
<organism evidence="15 16">
    <name type="scientific">Siphonobacter aquaeclarae</name>
    <dbReference type="NCBI Taxonomy" id="563176"/>
    <lineage>
        <taxon>Bacteria</taxon>
        <taxon>Pseudomonadati</taxon>
        <taxon>Bacteroidota</taxon>
        <taxon>Cytophagia</taxon>
        <taxon>Cytophagales</taxon>
        <taxon>Cytophagaceae</taxon>
        <taxon>Siphonobacter</taxon>
    </lineage>
</organism>
<proteinExistence type="inferred from homology"/>
<accession>A0A1G9LIY4</accession>
<evidence type="ECO:0000256" key="3">
    <source>
        <dbReference type="ARBA" id="ARBA00022490"/>
    </source>
</evidence>
<evidence type="ECO:0000256" key="4">
    <source>
        <dbReference type="ARBA" id="ARBA00022598"/>
    </source>
</evidence>
<keyword evidence="8 12" id="KW-0460">Magnesium</keyword>
<evidence type="ECO:0000256" key="13">
    <source>
        <dbReference type="RuleBase" id="RU000336"/>
    </source>
</evidence>
<keyword evidence="6 12" id="KW-0547">Nucleotide-binding</keyword>
<keyword evidence="5 12" id="KW-0479">Metal-binding</keyword>
<dbReference type="InterPro" id="IPR012340">
    <property type="entry name" value="NA-bd_OB-fold"/>
</dbReference>
<evidence type="ECO:0000313" key="16">
    <source>
        <dbReference type="Proteomes" id="UP000198901"/>
    </source>
</evidence>
<comment type="subunit">
    <text evidence="12">Homodimer.</text>
</comment>
<keyword evidence="3 12" id="KW-0963">Cytoplasm</keyword>
<dbReference type="PANTHER" id="PTHR42918:SF15">
    <property type="entry name" value="LYSINE--TRNA LIGASE, CHLOROPLASTIC_MITOCHONDRIAL"/>
    <property type="match status" value="1"/>
</dbReference>